<feature type="transmembrane region" description="Helical" evidence="1">
    <location>
        <begin position="20"/>
        <end position="37"/>
    </location>
</feature>
<proteinExistence type="predicted"/>
<dbReference type="AlphaFoldDB" id="A0AAU2GT85"/>
<sequence length="155" mass="16071">MRPHRRSESRAPLPATRATAFAVVATVLGISAHHLVADGPVPWVRALPAALALFGVGLLGARRPRSLLAVAAVNAVAQAALHTWLGAGTHHGAGTADMPAMHGGAHGAWHERLHHSLAMTAAHAVAAVLVSVLMQRADTVCLCPRGCNPRRTPVC</sequence>
<accession>A0AAU2GT85</accession>
<feature type="transmembrane region" description="Helical" evidence="1">
    <location>
        <begin position="43"/>
        <end position="61"/>
    </location>
</feature>
<evidence type="ECO:0008006" key="3">
    <source>
        <dbReference type="Google" id="ProtNLM"/>
    </source>
</evidence>
<keyword evidence="1" id="KW-0472">Membrane</keyword>
<organism evidence="2">
    <name type="scientific">Streptomyces sp. NBC_00060</name>
    <dbReference type="NCBI Taxonomy" id="2975636"/>
    <lineage>
        <taxon>Bacteria</taxon>
        <taxon>Bacillati</taxon>
        <taxon>Actinomycetota</taxon>
        <taxon>Actinomycetes</taxon>
        <taxon>Kitasatosporales</taxon>
        <taxon>Streptomycetaceae</taxon>
        <taxon>Streptomyces</taxon>
    </lineage>
</organism>
<protein>
    <recommendedName>
        <fullName evidence="3">Integral membrane protein</fullName>
    </recommendedName>
</protein>
<keyword evidence="1" id="KW-1133">Transmembrane helix</keyword>
<reference evidence="2" key="1">
    <citation type="submission" date="2022-10" db="EMBL/GenBank/DDBJ databases">
        <title>The complete genomes of actinobacterial strains from the NBC collection.</title>
        <authorList>
            <person name="Joergensen T.S."/>
            <person name="Alvarez Arevalo M."/>
            <person name="Sterndorff E.B."/>
            <person name="Faurdal D."/>
            <person name="Vuksanovic O."/>
            <person name="Mourched A.-S."/>
            <person name="Charusanti P."/>
            <person name="Shaw S."/>
            <person name="Blin K."/>
            <person name="Weber T."/>
        </authorList>
    </citation>
    <scope>NUCLEOTIDE SEQUENCE</scope>
    <source>
        <strain evidence="2">NBC_00060</strain>
    </source>
</reference>
<gene>
    <name evidence="2" type="ORF">OHV25_05340</name>
</gene>
<evidence type="ECO:0000313" key="2">
    <source>
        <dbReference type="EMBL" id="WTU39042.1"/>
    </source>
</evidence>
<keyword evidence="1" id="KW-0812">Transmembrane</keyword>
<name>A0AAU2GT85_9ACTN</name>
<evidence type="ECO:0000256" key="1">
    <source>
        <dbReference type="SAM" id="Phobius"/>
    </source>
</evidence>
<dbReference type="EMBL" id="CP108253">
    <property type="protein sequence ID" value="WTU39042.1"/>
    <property type="molecule type" value="Genomic_DNA"/>
</dbReference>